<organism evidence="2">
    <name type="scientific">Culex pipiens</name>
    <name type="common">House mosquito</name>
    <dbReference type="NCBI Taxonomy" id="7175"/>
    <lineage>
        <taxon>Eukaryota</taxon>
        <taxon>Metazoa</taxon>
        <taxon>Ecdysozoa</taxon>
        <taxon>Arthropoda</taxon>
        <taxon>Hexapoda</taxon>
        <taxon>Insecta</taxon>
        <taxon>Pterygota</taxon>
        <taxon>Neoptera</taxon>
        <taxon>Endopterygota</taxon>
        <taxon>Diptera</taxon>
        <taxon>Nematocera</taxon>
        <taxon>Culicoidea</taxon>
        <taxon>Culicidae</taxon>
        <taxon>Culicinae</taxon>
        <taxon>Culicini</taxon>
        <taxon>Culex</taxon>
        <taxon>Culex</taxon>
    </lineage>
</organism>
<evidence type="ECO:0000313" key="2">
    <source>
        <dbReference type="EMBL" id="CAG6498425.1"/>
    </source>
</evidence>
<keyword evidence="1" id="KW-1133">Transmembrane helix</keyword>
<name>A0A8D8CQ85_CULPI</name>
<accession>A0A8D8CQ85</accession>
<proteinExistence type="predicted"/>
<evidence type="ECO:0000256" key="1">
    <source>
        <dbReference type="SAM" id="Phobius"/>
    </source>
</evidence>
<keyword evidence="1" id="KW-0472">Membrane</keyword>
<reference evidence="2" key="1">
    <citation type="submission" date="2021-05" db="EMBL/GenBank/DDBJ databases">
        <authorList>
            <person name="Alioto T."/>
            <person name="Alioto T."/>
            <person name="Gomez Garrido J."/>
        </authorList>
    </citation>
    <scope>NUCLEOTIDE SEQUENCE</scope>
</reference>
<sequence length="227" mass="25507">MCHCTTHSPGYSLDCLGHKIAINLRHLYLSQFFPQTFQIVVTAQLVLNLMAVFATVLNFSNSRAVPVRYNSGEFQSFAMGFLKTFYSDGRFHSSRSAEKITKAPMLCSFFVFTQFLVPRAHSASLVPTSNEANLLTSYSNNNGTARGRAVSVAVTSLSPRPVNFSARLDGSVFGNRYAVLLHFFPDNRLLFFDCRVERLLQSFIDNLVHFQLILGDSVPVQKRHVQK</sequence>
<protein>
    <submittedName>
        <fullName evidence="2">(northern house mosquito) hypothetical protein</fullName>
    </submittedName>
</protein>
<feature type="transmembrane region" description="Helical" evidence="1">
    <location>
        <begin position="37"/>
        <end position="59"/>
    </location>
</feature>
<dbReference type="EMBL" id="HBUE01135435">
    <property type="protein sequence ID" value="CAG6498425.1"/>
    <property type="molecule type" value="Transcribed_RNA"/>
</dbReference>
<keyword evidence="1" id="KW-0812">Transmembrane</keyword>
<dbReference type="AlphaFoldDB" id="A0A8D8CQ85"/>